<evidence type="ECO:0000259" key="1">
    <source>
        <dbReference type="Pfam" id="PF21778"/>
    </source>
</evidence>
<dbReference type="KEGG" id="fya:KMW28_27850"/>
<accession>A0AAX1NCP2</accession>
<evidence type="ECO:0000313" key="3">
    <source>
        <dbReference type="Proteomes" id="UP000678679"/>
    </source>
</evidence>
<keyword evidence="3" id="KW-1185">Reference proteome</keyword>
<dbReference type="AlphaFoldDB" id="A0AAX1NCP2"/>
<reference evidence="2 3" key="1">
    <citation type="submission" date="2021-05" db="EMBL/GenBank/DDBJ databases">
        <title>Comparative genomic studies on the polysaccharide-degrading batcterial strains of the Flammeovirga genus.</title>
        <authorList>
            <person name="Zewei F."/>
            <person name="Zheng Z."/>
            <person name="Yu L."/>
            <person name="Ruyue G."/>
            <person name="Yanhong M."/>
            <person name="Yuanyuan C."/>
            <person name="Jingyan G."/>
            <person name="Wenjun H."/>
        </authorList>
    </citation>
    <scope>NUCLEOTIDE SEQUENCE [LARGE SCALE GENOMIC DNA]</scope>
    <source>
        <strain evidence="2 3">NBRC:100898</strain>
    </source>
</reference>
<feature type="domain" description="DUF6873" evidence="1">
    <location>
        <begin position="7"/>
        <end position="230"/>
    </location>
</feature>
<dbReference type="EMBL" id="CP076133">
    <property type="protein sequence ID" value="QWG04716.1"/>
    <property type="molecule type" value="Genomic_DNA"/>
</dbReference>
<name>A0AAX1NCP2_9BACT</name>
<gene>
    <name evidence="2" type="ORF">KMW28_27850</name>
</gene>
<proteinExistence type="predicted"/>
<dbReference type="Proteomes" id="UP000678679">
    <property type="component" value="Chromosome 2"/>
</dbReference>
<dbReference type="RefSeq" id="WP_169666618.1">
    <property type="nucleotide sequence ID" value="NZ_CP076133.1"/>
</dbReference>
<evidence type="ECO:0000313" key="2">
    <source>
        <dbReference type="EMBL" id="QWG04716.1"/>
    </source>
</evidence>
<dbReference type="Pfam" id="PF21778">
    <property type="entry name" value="DUF6873"/>
    <property type="match status" value="1"/>
</dbReference>
<dbReference type="InterPro" id="IPR049238">
    <property type="entry name" value="DUF6873"/>
</dbReference>
<sequence>MKAKLVFVDDRILPRVEKKLSAYAEQIIGFKTQGITYNSISCHPDVFIHQLPNKALILAHNIPNEYQKILDEEKIAYTFGEEAIGETLKNSTYYNCISTPQYLIHKKGFTSSSILKLHPKTLLELPQAYTRCTTLVLKEGVAITSDKGVQKALERYAWECFYFTPKDIRIEDHEYGFFGGCCGVLNNKVMVLGNPLLHEDGEKLISFCGIHGFEVIALMKDYMYDGGGVFFV</sequence>
<organism evidence="2 3">
    <name type="scientific">Flammeovirga yaeyamensis</name>
    <dbReference type="NCBI Taxonomy" id="367791"/>
    <lineage>
        <taxon>Bacteria</taxon>
        <taxon>Pseudomonadati</taxon>
        <taxon>Bacteroidota</taxon>
        <taxon>Cytophagia</taxon>
        <taxon>Cytophagales</taxon>
        <taxon>Flammeovirgaceae</taxon>
        <taxon>Flammeovirga</taxon>
    </lineage>
</organism>
<protein>
    <recommendedName>
        <fullName evidence="1">DUF6873 domain-containing protein</fullName>
    </recommendedName>
</protein>